<evidence type="ECO:0000256" key="3">
    <source>
        <dbReference type="ARBA" id="ARBA00023002"/>
    </source>
</evidence>
<dbReference type="SUPFAM" id="SSF51679">
    <property type="entry name" value="Bacterial luciferase-like"/>
    <property type="match status" value="1"/>
</dbReference>
<dbReference type="InterPro" id="IPR036661">
    <property type="entry name" value="Luciferase-like_sf"/>
</dbReference>
<dbReference type="EC" id="1.-.-.-" evidence="6"/>
<dbReference type="InterPro" id="IPR011251">
    <property type="entry name" value="Luciferase-like_dom"/>
</dbReference>
<keyword evidence="7" id="KW-1185">Reference proteome</keyword>
<reference evidence="7" key="1">
    <citation type="journal article" date="2019" name="Int. J. Syst. Evol. Microbiol.">
        <title>The Global Catalogue of Microorganisms (GCM) 10K type strain sequencing project: providing services to taxonomists for standard genome sequencing and annotation.</title>
        <authorList>
            <consortium name="The Broad Institute Genomics Platform"/>
            <consortium name="The Broad Institute Genome Sequencing Center for Infectious Disease"/>
            <person name="Wu L."/>
            <person name="Ma J."/>
        </authorList>
    </citation>
    <scope>NUCLEOTIDE SEQUENCE [LARGE SCALE GENOMIC DNA]</scope>
    <source>
        <strain evidence="7">YIM 94188</strain>
    </source>
</reference>
<evidence type="ECO:0000313" key="6">
    <source>
        <dbReference type="EMBL" id="MFC5728615.1"/>
    </source>
</evidence>
<evidence type="ECO:0000259" key="5">
    <source>
        <dbReference type="Pfam" id="PF00296"/>
    </source>
</evidence>
<dbReference type="InterPro" id="IPR050172">
    <property type="entry name" value="SsuD_RutA_monooxygenase"/>
</dbReference>
<keyword evidence="4" id="KW-0503">Monooxygenase</keyword>
<feature type="domain" description="Luciferase-like" evidence="5">
    <location>
        <begin position="11"/>
        <end position="241"/>
    </location>
</feature>
<organism evidence="6 7">
    <name type="scientific">Nocardioides vastitatis</name>
    <dbReference type="NCBI Taxonomy" id="2568655"/>
    <lineage>
        <taxon>Bacteria</taxon>
        <taxon>Bacillati</taxon>
        <taxon>Actinomycetota</taxon>
        <taxon>Actinomycetes</taxon>
        <taxon>Propionibacteriales</taxon>
        <taxon>Nocardioidaceae</taxon>
        <taxon>Nocardioides</taxon>
    </lineage>
</organism>
<dbReference type="GO" id="GO:0016491">
    <property type="term" value="F:oxidoreductase activity"/>
    <property type="evidence" value="ECO:0007669"/>
    <property type="project" value="UniProtKB-KW"/>
</dbReference>
<evidence type="ECO:0000256" key="4">
    <source>
        <dbReference type="ARBA" id="ARBA00023033"/>
    </source>
</evidence>
<name>A0ABW0ZC93_9ACTN</name>
<protein>
    <submittedName>
        <fullName evidence="6">LLM class flavin-dependent oxidoreductase</fullName>
        <ecNumber evidence="6">1.-.-.-</ecNumber>
    </submittedName>
</protein>
<keyword evidence="3 6" id="KW-0560">Oxidoreductase</keyword>
<sequence>MGEQLVARRVAAYVVQDAPFPALRERWQRAEELGFDAIYLADHTGDYRNLDGHWFEAWTTLAAMAAGTTRARIGPLVANPVLRPPAVVAKAAVTVDHLSGGRLDLGVGTGIAGFDHAAVGVPYWDLRERLTRFTAYVEALDGLLRCRDRSFQRLGGHVQTLHAPCAPAPVQQPRPPIVLGGQSRSVRRLAARVADGWNTHGGFGLSYAQILEDTGNQNRVMDEDCRSVGRDPADVRRSVLLFEALDPWLTGVDPSDVARDFGSAGVQDFVLFWPSVDREDEVADVRSRLRSG</sequence>
<dbReference type="RefSeq" id="WP_136436990.1">
    <property type="nucleotide sequence ID" value="NZ_JBHSNS010000002.1"/>
</dbReference>
<proteinExistence type="predicted"/>
<dbReference type="Proteomes" id="UP001596072">
    <property type="component" value="Unassembled WGS sequence"/>
</dbReference>
<dbReference type="PANTHER" id="PTHR42847">
    <property type="entry name" value="ALKANESULFONATE MONOOXYGENASE"/>
    <property type="match status" value="1"/>
</dbReference>
<keyword evidence="1" id="KW-0285">Flavoprotein</keyword>
<evidence type="ECO:0000256" key="1">
    <source>
        <dbReference type="ARBA" id="ARBA00022630"/>
    </source>
</evidence>
<evidence type="ECO:0000256" key="2">
    <source>
        <dbReference type="ARBA" id="ARBA00022643"/>
    </source>
</evidence>
<dbReference type="Gene3D" id="3.20.20.30">
    <property type="entry name" value="Luciferase-like domain"/>
    <property type="match status" value="1"/>
</dbReference>
<dbReference type="PANTHER" id="PTHR42847:SF4">
    <property type="entry name" value="ALKANESULFONATE MONOOXYGENASE-RELATED"/>
    <property type="match status" value="1"/>
</dbReference>
<dbReference type="Pfam" id="PF00296">
    <property type="entry name" value="Bac_luciferase"/>
    <property type="match status" value="1"/>
</dbReference>
<evidence type="ECO:0000313" key="7">
    <source>
        <dbReference type="Proteomes" id="UP001596072"/>
    </source>
</evidence>
<accession>A0ABW0ZC93</accession>
<keyword evidence="2" id="KW-0288">FMN</keyword>
<comment type="caution">
    <text evidence="6">The sequence shown here is derived from an EMBL/GenBank/DDBJ whole genome shotgun (WGS) entry which is preliminary data.</text>
</comment>
<gene>
    <name evidence="6" type="ORF">ACFPQB_06765</name>
</gene>
<dbReference type="EMBL" id="JBHSNS010000002">
    <property type="protein sequence ID" value="MFC5728615.1"/>
    <property type="molecule type" value="Genomic_DNA"/>
</dbReference>